<sequence length="73" mass="8395">MRKRLIGLRKGAGYTQQTFSDKLGISRSHYAQIESGEKNPSLKLSLKIKGALNYEYDDIFFNPKRPVSRHNPK</sequence>
<dbReference type="AlphaFoldDB" id="A0A9D1APK0"/>
<dbReference type="CDD" id="cd00093">
    <property type="entry name" value="HTH_XRE"/>
    <property type="match status" value="1"/>
</dbReference>
<keyword evidence="1" id="KW-0238">DNA-binding</keyword>
<dbReference type="Proteomes" id="UP000824242">
    <property type="component" value="Unassembled WGS sequence"/>
</dbReference>
<accession>A0A9D1APK0</accession>
<dbReference type="Gene3D" id="1.10.260.40">
    <property type="entry name" value="lambda repressor-like DNA-binding domains"/>
    <property type="match status" value="1"/>
</dbReference>
<dbReference type="Pfam" id="PF01381">
    <property type="entry name" value="HTH_3"/>
    <property type="match status" value="1"/>
</dbReference>
<protein>
    <submittedName>
        <fullName evidence="3">Helix-turn-helix domain-containing protein</fullName>
    </submittedName>
</protein>
<name>A0A9D1APK0_9FIRM</name>
<comment type="caution">
    <text evidence="3">The sequence shown here is derived from an EMBL/GenBank/DDBJ whole genome shotgun (WGS) entry which is preliminary data.</text>
</comment>
<gene>
    <name evidence="3" type="ORF">IAB89_11225</name>
</gene>
<dbReference type="SMART" id="SM00530">
    <property type="entry name" value="HTH_XRE"/>
    <property type="match status" value="1"/>
</dbReference>
<reference evidence="3" key="1">
    <citation type="submission" date="2020-10" db="EMBL/GenBank/DDBJ databases">
        <authorList>
            <person name="Gilroy R."/>
        </authorList>
    </citation>
    <scope>NUCLEOTIDE SEQUENCE</scope>
    <source>
        <strain evidence="3">ChiSxjej1B13-7958</strain>
    </source>
</reference>
<dbReference type="GO" id="GO:0003677">
    <property type="term" value="F:DNA binding"/>
    <property type="evidence" value="ECO:0007669"/>
    <property type="project" value="UniProtKB-KW"/>
</dbReference>
<proteinExistence type="predicted"/>
<dbReference type="PANTHER" id="PTHR46558">
    <property type="entry name" value="TRACRIPTIONAL REGULATORY PROTEIN-RELATED-RELATED"/>
    <property type="match status" value="1"/>
</dbReference>
<dbReference type="EMBL" id="DVGZ01000121">
    <property type="protein sequence ID" value="HIR48204.1"/>
    <property type="molecule type" value="Genomic_DNA"/>
</dbReference>
<reference evidence="3" key="2">
    <citation type="journal article" date="2021" name="PeerJ">
        <title>Extensive microbial diversity within the chicken gut microbiome revealed by metagenomics and culture.</title>
        <authorList>
            <person name="Gilroy R."/>
            <person name="Ravi A."/>
            <person name="Getino M."/>
            <person name="Pursley I."/>
            <person name="Horton D.L."/>
            <person name="Alikhan N.F."/>
            <person name="Baker D."/>
            <person name="Gharbi K."/>
            <person name="Hall N."/>
            <person name="Watson M."/>
            <person name="Adriaenssens E.M."/>
            <person name="Foster-Nyarko E."/>
            <person name="Jarju S."/>
            <person name="Secka A."/>
            <person name="Antonio M."/>
            <person name="Oren A."/>
            <person name="Chaudhuri R.R."/>
            <person name="La Ragione R."/>
            <person name="Hildebrand F."/>
            <person name="Pallen M.J."/>
        </authorList>
    </citation>
    <scope>NUCLEOTIDE SEQUENCE</scope>
    <source>
        <strain evidence="3">ChiSxjej1B13-7958</strain>
    </source>
</reference>
<evidence type="ECO:0000259" key="2">
    <source>
        <dbReference type="PROSITE" id="PS50943"/>
    </source>
</evidence>
<evidence type="ECO:0000313" key="3">
    <source>
        <dbReference type="EMBL" id="HIR48204.1"/>
    </source>
</evidence>
<dbReference type="PANTHER" id="PTHR46558:SF4">
    <property type="entry name" value="DNA-BIDING PHAGE PROTEIN"/>
    <property type="match status" value="1"/>
</dbReference>
<dbReference type="InterPro" id="IPR001387">
    <property type="entry name" value="Cro/C1-type_HTH"/>
</dbReference>
<dbReference type="InterPro" id="IPR010982">
    <property type="entry name" value="Lambda_DNA-bd_dom_sf"/>
</dbReference>
<evidence type="ECO:0000256" key="1">
    <source>
        <dbReference type="ARBA" id="ARBA00023125"/>
    </source>
</evidence>
<organism evidence="3 4">
    <name type="scientific">Candidatus Caccousia avicola</name>
    <dbReference type="NCBI Taxonomy" id="2840721"/>
    <lineage>
        <taxon>Bacteria</taxon>
        <taxon>Bacillati</taxon>
        <taxon>Bacillota</taxon>
        <taxon>Clostridia</taxon>
        <taxon>Eubacteriales</taxon>
        <taxon>Oscillospiraceae</taxon>
        <taxon>Oscillospiraceae incertae sedis</taxon>
        <taxon>Candidatus Caccousia</taxon>
    </lineage>
</organism>
<feature type="domain" description="HTH cro/C1-type" evidence="2">
    <location>
        <begin position="5"/>
        <end position="59"/>
    </location>
</feature>
<dbReference type="SUPFAM" id="SSF47413">
    <property type="entry name" value="lambda repressor-like DNA-binding domains"/>
    <property type="match status" value="1"/>
</dbReference>
<evidence type="ECO:0000313" key="4">
    <source>
        <dbReference type="Proteomes" id="UP000824242"/>
    </source>
</evidence>
<dbReference type="PROSITE" id="PS50943">
    <property type="entry name" value="HTH_CROC1"/>
    <property type="match status" value="1"/>
</dbReference>